<organism evidence="1 2">
    <name type="scientific">Ralstonia pickettii</name>
    <name type="common">Burkholderia pickettii</name>
    <dbReference type="NCBI Taxonomy" id="329"/>
    <lineage>
        <taxon>Bacteria</taxon>
        <taxon>Pseudomonadati</taxon>
        <taxon>Pseudomonadota</taxon>
        <taxon>Betaproteobacteria</taxon>
        <taxon>Burkholderiales</taxon>
        <taxon>Burkholderiaceae</taxon>
        <taxon>Ralstonia</taxon>
    </lineage>
</organism>
<dbReference type="Proteomes" id="UP000234456">
    <property type="component" value="Unassembled WGS sequence"/>
</dbReference>
<evidence type="ECO:0000313" key="2">
    <source>
        <dbReference type="Proteomes" id="UP000234456"/>
    </source>
</evidence>
<sequence>MVGTEGEFNTFRLGGFYAKSLSVGEEVFLLNEKERLVFGKAVVTGVETGKLGEMCAIHGDKNHTELEVSGDGRSAERLFHLLQKIHGPHIATPTKKTTVIYMRRLE</sequence>
<accession>A0A2N4TXT3</accession>
<dbReference type="AlphaFoldDB" id="A0A2N4TXT3"/>
<proteinExistence type="predicted"/>
<comment type="caution">
    <text evidence="1">The sequence shown here is derived from an EMBL/GenBank/DDBJ whole genome shotgun (WGS) entry which is preliminary data.</text>
</comment>
<reference evidence="1 2" key="1">
    <citation type="submission" date="2017-12" db="EMBL/GenBank/DDBJ databases">
        <title>Draft genome sequence of Ralstonia pickettii 52.</title>
        <authorList>
            <person name="Zheng B."/>
        </authorList>
    </citation>
    <scope>NUCLEOTIDE SEQUENCE [LARGE SCALE GENOMIC DNA]</scope>
    <source>
        <strain evidence="1 2">52</strain>
    </source>
</reference>
<protein>
    <submittedName>
        <fullName evidence="1">Uncharacterized protein</fullName>
    </submittedName>
</protein>
<gene>
    <name evidence="1" type="ORF">C0Q88_07335</name>
</gene>
<dbReference type="EMBL" id="PKQE01000001">
    <property type="protein sequence ID" value="PLC44483.1"/>
    <property type="molecule type" value="Genomic_DNA"/>
</dbReference>
<name>A0A2N4TXT3_RALPI</name>
<evidence type="ECO:0000313" key="1">
    <source>
        <dbReference type="EMBL" id="PLC44483.1"/>
    </source>
</evidence>